<keyword evidence="8" id="KW-1185">Reference proteome</keyword>
<dbReference type="GO" id="GO:0003700">
    <property type="term" value="F:DNA-binding transcription factor activity"/>
    <property type="evidence" value="ECO:0007669"/>
    <property type="project" value="TreeGrafter"/>
</dbReference>
<dbReference type="Pfam" id="PF13977">
    <property type="entry name" value="TetR_C_6"/>
    <property type="match status" value="1"/>
</dbReference>
<evidence type="ECO:0000313" key="7">
    <source>
        <dbReference type="EMBL" id="NYD74145.1"/>
    </source>
</evidence>
<evidence type="ECO:0000256" key="4">
    <source>
        <dbReference type="ARBA" id="ARBA00023163"/>
    </source>
</evidence>
<dbReference type="PANTHER" id="PTHR30055:SF234">
    <property type="entry name" value="HTH-TYPE TRANSCRIPTIONAL REGULATOR BETI"/>
    <property type="match status" value="1"/>
</dbReference>
<protein>
    <submittedName>
        <fullName evidence="7">AcrR family transcriptional regulator</fullName>
    </submittedName>
</protein>
<dbReference type="SUPFAM" id="SSF46689">
    <property type="entry name" value="Homeodomain-like"/>
    <property type="match status" value="1"/>
</dbReference>
<accession>A0A852SZN1</accession>
<dbReference type="GO" id="GO:0000976">
    <property type="term" value="F:transcription cis-regulatory region binding"/>
    <property type="evidence" value="ECO:0007669"/>
    <property type="project" value="TreeGrafter"/>
</dbReference>
<dbReference type="SUPFAM" id="SSF48498">
    <property type="entry name" value="Tetracyclin repressor-like, C-terminal domain"/>
    <property type="match status" value="1"/>
</dbReference>
<feature type="DNA-binding region" description="H-T-H motif" evidence="5">
    <location>
        <begin position="31"/>
        <end position="50"/>
    </location>
</feature>
<dbReference type="AlphaFoldDB" id="A0A852SZN1"/>
<dbReference type="InterPro" id="IPR039538">
    <property type="entry name" value="BetI_C"/>
</dbReference>
<keyword evidence="1" id="KW-0678">Repressor</keyword>
<evidence type="ECO:0000259" key="6">
    <source>
        <dbReference type="PROSITE" id="PS50977"/>
    </source>
</evidence>
<evidence type="ECO:0000313" key="8">
    <source>
        <dbReference type="Proteomes" id="UP000589620"/>
    </source>
</evidence>
<dbReference type="Gene3D" id="1.10.357.10">
    <property type="entry name" value="Tetracycline Repressor, domain 2"/>
    <property type="match status" value="1"/>
</dbReference>
<evidence type="ECO:0000256" key="2">
    <source>
        <dbReference type="ARBA" id="ARBA00023015"/>
    </source>
</evidence>
<gene>
    <name evidence="7" type="ORF">BJ963_001664</name>
</gene>
<comment type="caution">
    <text evidence="7">The sequence shown here is derived from an EMBL/GenBank/DDBJ whole genome shotgun (WGS) entry which is preliminary data.</text>
</comment>
<keyword evidence="4" id="KW-0804">Transcription</keyword>
<evidence type="ECO:0000256" key="5">
    <source>
        <dbReference type="PROSITE-ProRule" id="PRU00335"/>
    </source>
</evidence>
<reference evidence="7 8" key="1">
    <citation type="submission" date="2020-07" db="EMBL/GenBank/DDBJ databases">
        <title>Sequencing the genomes of 1000 actinobacteria strains.</title>
        <authorList>
            <person name="Klenk H.-P."/>
        </authorList>
    </citation>
    <scope>NUCLEOTIDE SEQUENCE [LARGE SCALE GENOMIC DNA]</scope>
    <source>
        <strain evidence="7 8">DSM 23871</strain>
    </source>
</reference>
<dbReference type="RefSeq" id="WP_179455921.1">
    <property type="nucleotide sequence ID" value="NZ_BAAAPX010000001.1"/>
</dbReference>
<proteinExistence type="predicted"/>
<keyword evidence="2" id="KW-0805">Transcription regulation</keyword>
<dbReference type="Pfam" id="PF00440">
    <property type="entry name" value="TetR_N"/>
    <property type="match status" value="1"/>
</dbReference>
<dbReference type="EMBL" id="JACCBJ010000001">
    <property type="protein sequence ID" value="NYD74145.1"/>
    <property type="molecule type" value="Genomic_DNA"/>
</dbReference>
<dbReference type="InterPro" id="IPR001647">
    <property type="entry name" value="HTH_TetR"/>
</dbReference>
<evidence type="ECO:0000256" key="1">
    <source>
        <dbReference type="ARBA" id="ARBA00022491"/>
    </source>
</evidence>
<dbReference type="InterPro" id="IPR036271">
    <property type="entry name" value="Tet_transcr_reg_TetR-rel_C_sf"/>
</dbReference>
<dbReference type="PROSITE" id="PS50977">
    <property type="entry name" value="HTH_TETR_2"/>
    <property type="match status" value="1"/>
</dbReference>
<keyword evidence="3 5" id="KW-0238">DNA-binding</keyword>
<sequence length="200" mass="22134">MPRLIDHDERDRQIAEASMRVLARDGLAGLSVRHVAAEAGIATASLRRAFPEQDALRRFCLEHIRLSATRRIQGVRGEGRPAVLAVLEELLPLDEERRIELTAHLQLGALALSSEQLRPVLLQFNEGIRELCAGLIAELDRVGELRPGADRTVEADRLHALVDGVALHLLWDGGPGEREQERERERAVAVLTAHLDGLRG</sequence>
<feature type="domain" description="HTH tetR-type" evidence="6">
    <location>
        <begin position="8"/>
        <end position="68"/>
    </location>
</feature>
<dbReference type="Proteomes" id="UP000589620">
    <property type="component" value="Unassembled WGS sequence"/>
</dbReference>
<dbReference type="InterPro" id="IPR050109">
    <property type="entry name" value="HTH-type_TetR-like_transc_reg"/>
</dbReference>
<name>A0A852SZN1_9MICO</name>
<organism evidence="7 8">
    <name type="scientific">Leifsonia soli</name>
    <dbReference type="NCBI Taxonomy" id="582665"/>
    <lineage>
        <taxon>Bacteria</taxon>
        <taxon>Bacillati</taxon>
        <taxon>Actinomycetota</taxon>
        <taxon>Actinomycetes</taxon>
        <taxon>Micrococcales</taxon>
        <taxon>Microbacteriaceae</taxon>
        <taxon>Leifsonia</taxon>
    </lineage>
</organism>
<dbReference type="InterPro" id="IPR009057">
    <property type="entry name" value="Homeodomain-like_sf"/>
</dbReference>
<dbReference type="PANTHER" id="PTHR30055">
    <property type="entry name" value="HTH-TYPE TRANSCRIPTIONAL REGULATOR RUTR"/>
    <property type="match status" value="1"/>
</dbReference>
<evidence type="ECO:0000256" key="3">
    <source>
        <dbReference type="ARBA" id="ARBA00023125"/>
    </source>
</evidence>